<accession>A0ABZ0EFR0</accession>
<dbReference type="RefSeq" id="WP_317018535.1">
    <property type="nucleotide sequence ID" value="NZ_CP136512.1"/>
</dbReference>
<reference evidence="1 2" key="1">
    <citation type="submission" date="2023-10" db="EMBL/GenBank/DDBJ databases">
        <title>Surface-active antibiotics is a multifunctional adaptation for post-fire microbes.</title>
        <authorList>
            <person name="Liu M.D."/>
            <person name="Du Y."/>
            <person name="Koupaei S.K."/>
            <person name="Kim N.R."/>
            <person name="Zhang W."/>
            <person name="Traxler M.F."/>
        </authorList>
    </citation>
    <scope>NUCLEOTIDE SEQUENCE [LARGE SCALE GENOMIC DNA]</scope>
    <source>
        <strain evidence="1 2">F3</strain>
    </source>
</reference>
<protein>
    <submittedName>
        <fullName evidence="1">Uncharacterized protein</fullName>
    </submittedName>
</protein>
<sequence>MEMSTCPLRYEPRRTSTHASRLLALVLTLSALVGWRALRDLLNAIPDSNDDFGLF</sequence>
<name>A0ABZ0EFR0_9BURK</name>
<organism evidence="1 2">
    <name type="scientific">Paraburkholderia kirstenboschensis</name>
    <dbReference type="NCBI Taxonomy" id="1245436"/>
    <lineage>
        <taxon>Bacteria</taxon>
        <taxon>Pseudomonadati</taxon>
        <taxon>Pseudomonadota</taxon>
        <taxon>Betaproteobacteria</taxon>
        <taxon>Burkholderiales</taxon>
        <taxon>Burkholderiaceae</taxon>
        <taxon>Paraburkholderia</taxon>
    </lineage>
</organism>
<evidence type="ECO:0000313" key="1">
    <source>
        <dbReference type="EMBL" id="WOD16051.1"/>
    </source>
</evidence>
<dbReference type="EMBL" id="CP136512">
    <property type="protein sequence ID" value="WOD16051.1"/>
    <property type="molecule type" value="Genomic_DNA"/>
</dbReference>
<evidence type="ECO:0000313" key="2">
    <source>
        <dbReference type="Proteomes" id="UP001302652"/>
    </source>
</evidence>
<gene>
    <name evidence="1" type="ORF">RW095_08860</name>
</gene>
<dbReference type="Proteomes" id="UP001302652">
    <property type="component" value="Chromosome 2"/>
</dbReference>
<proteinExistence type="predicted"/>
<keyword evidence="2" id="KW-1185">Reference proteome</keyword>